<keyword evidence="3" id="KW-1185">Reference proteome</keyword>
<dbReference type="AlphaFoldDB" id="A0A5B9Q807"/>
<name>A0A5B9Q807_9BACT</name>
<accession>A0A5B9Q807</accession>
<dbReference type="EMBL" id="CP042913">
    <property type="protein sequence ID" value="QEG33860.1"/>
    <property type="molecule type" value="Genomic_DNA"/>
</dbReference>
<protein>
    <submittedName>
        <fullName evidence="2">Uncharacterized protein</fullName>
    </submittedName>
</protein>
<dbReference type="KEGG" id="bgok:Pr1d_11300"/>
<sequence>MRNPLSHITQSRMAVRREQGLPASPVNFQELNEGVQELVYCHFEVLREIWLDLARVSHPWRPSEFLGMTIRFALEIPEHLQLSIHKKPSATGGRNRISIKRRDRRGAEEDL</sequence>
<evidence type="ECO:0000256" key="1">
    <source>
        <dbReference type="SAM" id="MobiDB-lite"/>
    </source>
</evidence>
<feature type="region of interest" description="Disordered" evidence="1">
    <location>
        <begin position="85"/>
        <end position="111"/>
    </location>
</feature>
<proteinExistence type="predicted"/>
<evidence type="ECO:0000313" key="2">
    <source>
        <dbReference type="EMBL" id="QEG33860.1"/>
    </source>
</evidence>
<organism evidence="2 3">
    <name type="scientific">Bythopirellula goksoeyrii</name>
    <dbReference type="NCBI Taxonomy" id="1400387"/>
    <lineage>
        <taxon>Bacteria</taxon>
        <taxon>Pseudomonadati</taxon>
        <taxon>Planctomycetota</taxon>
        <taxon>Planctomycetia</taxon>
        <taxon>Pirellulales</taxon>
        <taxon>Lacipirellulaceae</taxon>
        <taxon>Bythopirellula</taxon>
    </lineage>
</organism>
<gene>
    <name evidence="2" type="ORF">Pr1d_11300</name>
</gene>
<dbReference type="Proteomes" id="UP000323917">
    <property type="component" value="Chromosome"/>
</dbReference>
<evidence type="ECO:0000313" key="3">
    <source>
        <dbReference type="Proteomes" id="UP000323917"/>
    </source>
</evidence>
<reference evidence="2 3" key="1">
    <citation type="submission" date="2019-08" db="EMBL/GenBank/DDBJ databases">
        <title>Deep-cultivation of Planctomycetes and their phenomic and genomic characterization uncovers novel biology.</title>
        <authorList>
            <person name="Wiegand S."/>
            <person name="Jogler M."/>
            <person name="Boedeker C."/>
            <person name="Pinto D."/>
            <person name="Vollmers J."/>
            <person name="Rivas-Marin E."/>
            <person name="Kohn T."/>
            <person name="Peeters S.H."/>
            <person name="Heuer A."/>
            <person name="Rast P."/>
            <person name="Oberbeckmann S."/>
            <person name="Bunk B."/>
            <person name="Jeske O."/>
            <person name="Meyerdierks A."/>
            <person name="Storesund J.E."/>
            <person name="Kallscheuer N."/>
            <person name="Luecker S."/>
            <person name="Lage O.M."/>
            <person name="Pohl T."/>
            <person name="Merkel B.J."/>
            <person name="Hornburger P."/>
            <person name="Mueller R.-W."/>
            <person name="Bruemmer F."/>
            <person name="Labrenz M."/>
            <person name="Spormann A.M."/>
            <person name="Op den Camp H."/>
            <person name="Overmann J."/>
            <person name="Amann R."/>
            <person name="Jetten M.S.M."/>
            <person name="Mascher T."/>
            <person name="Medema M.H."/>
            <person name="Devos D.P."/>
            <person name="Kaster A.-K."/>
            <person name="Ovreas L."/>
            <person name="Rohde M."/>
            <person name="Galperin M.Y."/>
            <person name="Jogler C."/>
        </authorList>
    </citation>
    <scope>NUCLEOTIDE SEQUENCE [LARGE SCALE GENOMIC DNA]</scope>
    <source>
        <strain evidence="2 3">Pr1d</strain>
    </source>
</reference>